<organism evidence="1 2">
    <name type="scientific">Pleurodeles waltl</name>
    <name type="common">Iberian ribbed newt</name>
    <dbReference type="NCBI Taxonomy" id="8319"/>
    <lineage>
        <taxon>Eukaryota</taxon>
        <taxon>Metazoa</taxon>
        <taxon>Chordata</taxon>
        <taxon>Craniata</taxon>
        <taxon>Vertebrata</taxon>
        <taxon>Euteleostomi</taxon>
        <taxon>Amphibia</taxon>
        <taxon>Batrachia</taxon>
        <taxon>Caudata</taxon>
        <taxon>Salamandroidea</taxon>
        <taxon>Salamandridae</taxon>
        <taxon>Pleurodelinae</taxon>
        <taxon>Pleurodeles</taxon>
    </lineage>
</organism>
<proteinExistence type="predicted"/>
<name>A0AAV7LUK1_PLEWA</name>
<evidence type="ECO:0000313" key="2">
    <source>
        <dbReference type="Proteomes" id="UP001066276"/>
    </source>
</evidence>
<gene>
    <name evidence="1" type="ORF">NDU88_007152</name>
</gene>
<evidence type="ECO:0000313" key="1">
    <source>
        <dbReference type="EMBL" id="KAJ1094067.1"/>
    </source>
</evidence>
<dbReference type="AlphaFoldDB" id="A0AAV7LUK1"/>
<keyword evidence="2" id="KW-1185">Reference proteome</keyword>
<sequence>MFRLVLPPSRSCSPFPPPAWRTGLTSITTGVPEKYKCIIVVRRVVALRLAKQFCRALRLFGHVRESPGAHEGCTWATRESVPADKVCHLTSTVPGAEYSLACLRDPAAGSYRAGGRGVFYALHCATALGCAHSLRGGRRSGWFEICEGGEAERVRWRSAPSHQALELLQVIASGQRNLNPKVVDTSGAAGLGTGQRVVPPEEACRLAPVRLQALRALQSPDG</sequence>
<comment type="caution">
    <text evidence="1">The sequence shown here is derived from an EMBL/GenBank/DDBJ whole genome shotgun (WGS) entry which is preliminary data.</text>
</comment>
<accession>A0AAV7LUK1</accession>
<reference evidence="1" key="1">
    <citation type="journal article" date="2022" name="bioRxiv">
        <title>Sequencing and chromosome-scale assembly of the giantPleurodeles waltlgenome.</title>
        <authorList>
            <person name="Brown T."/>
            <person name="Elewa A."/>
            <person name="Iarovenko S."/>
            <person name="Subramanian E."/>
            <person name="Araus A.J."/>
            <person name="Petzold A."/>
            <person name="Susuki M."/>
            <person name="Suzuki K.-i.T."/>
            <person name="Hayashi T."/>
            <person name="Toyoda A."/>
            <person name="Oliveira C."/>
            <person name="Osipova E."/>
            <person name="Leigh N.D."/>
            <person name="Simon A."/>
            <person name="Yun M.H."/>
        </authorList>
    </citation>
    <scope>NUCLEOTIDE SEQUENCE</scope>
    <source>
        <strain evidence="1">20211129_DDA</strain>
        <tissue evidence="1">Liver</tissue>
    </source>
</reference>
<dbReference type="Proteomes" id="UP001066276">
    <property type="component" value="Chromosome 11"/>
</dbReference>
<protein>
    <submittedName>
        <fullName evidence="1">Uncharacterized protein</fullName>
    </submittedName>
</protein>
<dbReference type="EMBL" id="JANPWB010000015">
    <property type="protein sequence ID" value="KAJ1094067.1"/>
    <property type="molecule type" value="Genomic_DNA"/>
</dbReference>